<dbReference type="AlphaFoldDB" id="A0A9X2BCV5"/>
<gene>
    <name evidence="2" type="ORF">MUY27_16890</name>
</gene>
<keyword evidence="1" id="KW-0732">Signal</keyword>
<feature type="signal peptide" evidence="1">
    <location>
        <begin position="1"/>
        <end position="27"/>
    </location>
</feature>
<accession>A0A9X2BCV5</accession>
<name>A0A9X2BCV5_9SPHI</name>
<evidence type="ECO:0000256" key="1">
    <source>
        <dbReference type="SAM" id="SignalP"/>
    </source>
</evidence>
<proteinExistence type="predicted"/>
<evidence type="ECO:0008006" key="4">
    <source>
        <dbReference type="Google" id="ProtNLM"/>
    </source>
</evidence>
<protein>
    <recommendedName>
        <fullName evidence="4">Lipocalin-like domain-containing protein</fullName>
    </recommendedName>
</protein>
<dbReference type="Proteomes" id="UP001139450">
    <property type="component" value="Unassembled WGS sequence"/>
</dbReference>
<dbReference type="RefSeq" id="WP_245131971.1">
    <property type="nucleotide sequence ID" value="NZ_JALJEJ010000009.1"/>
</dbReference>
<feature type="chain" id="PRO_5040830990" description="Lipocalin-like domain-containing protein" evidence="1">
    <location>
        <begin position="28"/>
        <end position="161"/>
    </location>
</feature>
<sequence>MKRILKPILLLFTLAVIISACSTTKNASTGAANVSRGKFVGTWTVTNVSYDGVLQNAVQRVLDQAPPADFVGSTWKLYNSGDGIYTLPNGVSQTIFWSVYNNDASGQMFQFKKIYQGDKAKNVTEGYRLLIGQNDGSSMTLRIPIALGSGNGYVTYTFNKQ</sequence>
<comment type="caution">
    <text evidence="2">The sequence shown here is derived from an EMBL/GenBank/DDBJ whole genome shotgun (WGS) entry which is preliminary data.</text>
</comment>
<dbReference type="EMBL" id="JALJEJ010000009">
    <property type="protein sequence ID" value="MCJ8211397.1"/>
    <property type="molecule type" value="Genomic_DNA"/>
</dbReference>
<evidence type="ECO:0000313" key="2">
    <source>
        <dbReference type="EMBL" id="MCJ8211397.1"/>
    </source>
</evidence>
<organism evidence="2 3">
    <name type="scientific">Mucilaginibacter straminoryzae</name>
    <dbReference type="NCBI Taxonomy" id="2932774"/>
    <lineage>
        <taxon>Bacteria</taxon>
        <taxon>Pseudomonadati</taxon>
        <taxon>Bacteroidota</taxon>
        <taxon>Sphingobacteriia</taxon>
        <taxon>Sphingobacteriales</taxon>
        <taxon>Sphingobacteriaceae</taxon>
        <taxon>Mucilaginibacter</taxon>
    </lineage>
</organism>
<keyword evidence="3" id="KW-1185">Reference proteome</keyword>
<reference evidence="2" key="1">
    <citation type="submission" date="2022-04" db="EMBL/GenBank/DDBJ databases">
        <title>Mucilaginibacter sp. RS28 isolated from freshwater.</title>
        <authorList>
            <person name="Ko S.-R."/>
        </authorList>
    </citation>
    <scope>NUCLEOTIDE SEQUENCE</scope>
    <source>
        <strain evidence="2">RS28</strain>
    </source>
</reference>
<evidence type="ECO:0000313" key="3">
    <source>
        <dbReference type="Proteomes" id="UP001139450"/>
    </source>
</evidence>
<dbReference type="PROSITE" id="PS51257">
    <property type="entry name" value="PROKAR_LIPOPROTEIN"/>
    <property type="match status" value="1"/>
</dbReference>